<keyword evidence="4 7" id="KW-0812">Transmembrane</keyword>
<comment type="caution">
    <text evidence="8">The sequence shown here is derived from an EMBL/GenBank/DDBJ whole genome shotgun (WGS) entry which is preliminary data.</text>
</comment>
<comment type="subcellular location">
    <subcellularLocation>
        <location evidence="1 7">Cell membrane</location>
        <topology evidence="1 7">Multi-pass membrane protein</topology>
    </subcellularLocation>
</comment>
<dbReference type="OrthoDB" id="21094at2"/>
<evidence type="ECO:0000256" key="6">
    <source>
        <dbReference type="ARBA" id="ARBA00023136"/>
    </source>
</evidence>
<dbReference type="PANTHER" id="PTHR33508">
    <property type="entry name" value="UPF0056 MEMBRANE PROTEIN YHCE"/>
    <property type="match status" value="1"/>
</dbReference>
<evidence type="ECO:0000256" key="7">
    <source>
        <dbReference type="RuleBase" id="RU362048"/>
    </source>
</evidence>
<reference evidence="8 9" key="1">
    <citation type="submission" date="2017-10" db="EMBL/GenBank/DDBJ databases">
        <title>Sequencing the genomes of 1000 actinobacteria strains.</title>
        <authorList>
            <person name="Klenk H.-P."/>
        </authorList>
    </citation>
    <scope>NUCLEOTIDE SEQUENCE [LARGE SCALE GENOMIC DNA]</scope>
    <source>
        <strain evidence="8 9">DSM 21801</strain>
    </source>
</reference>
<sequence length="223" mass="23423">MSYRQRNTFAGHPQREGEEHVTVTAPTLLTFAVALFTIANPIGTIPVFLDLTEKMDSRRQRHVALMVGVGAVVVMLISLFAGTALLTFFGIDLNSFKIAGFAYVATIAWAMMVRPDAVMSATGSSPAIVPLAVPVIAGPGVMALMIAYAHDHTGLTNTLIGVGIAVGISALVAGIYSLAPLLSRLLGATGMNVFSRVFGLILLAICVQSILTALAAVFPSWSH</sequence>
<evidence type="ECO:0000256" key="1">
    <source>
        <dbReference type="ARBA" id="ARBA00004651"/>
    </source>
</evidence>
<feature type="transmembrane region" description="Helical" evidence="7">
    <location>
        <begin position="95"/>
        <end position="113"/>
    </location>
</feature>
<dbReference type="Pfam" id="PF01914">
    <property type="entry name" value="MarC"/>
    <property type="match status" value="1"/>
</dbReference>
<feature type="transmembrane region" description="Helical" evidence="7">
    <location>
        <begin position="125"/>
        <end position="148"/>
    </location>
</feature>
<evidence type="ECO:0000313" key="8">
    <source>
        <dbReference type="EMBL" id="PFG20863.1"/>
    </source>
</evidence>
<feature type="transmembrane region" description="Helical" evidence="7">
    <location>
        <begin position="28"/>
        <end position="51"/>
    </location>
</feature>
<evidence type="ECO:0000256" key="5">
    <source>
        <dbReference type="ARBA" id="ARBA00022989"/>
    </source>
</evidence>
<name>A0A2A9D2I0_9MICO</name>
<dbReference type="NCBIfam" id="TIGR00427">
    <property type="entry name" value="NAAT family transporter"/>
    <property type="match status" value="1"/>
</dbReference>
<feature type="transmembrane region" description="Helical" evidence="7">
    <location>
        <begin position="160"/>
        <end position="181"/>
    </location>
</feature>
<organism evidence="8 9">
    <name type="scientific">Serinibacter salmoneus</name>
    <dbReference type="NCBI Taxonomy" id="556530"/>
    <lineage>
        <taxon>Bacteria</taxon>
        <taxon>Bacillati</taxon>
        <taxon>Actinomycetota</taxon>
        <taxon>Actinomycetes</taxon>
        <taxon>Micrococcales</taxon>
        <taxon>Beutenbergiaceae</taxon>
        <taxon>Serinibacter</taxon>
    </lineage>
</organism>
<gene>
    <name evidence="8" type="ORF">ATL40_2478</name>
</gene>
<evidence type="ECO:0000256" key="3">
    <source>
        <dbReference type="ARBA" id="ARBA00022475"/>
    </source>
</evidence>
<evidence type="ECO:0000256" key="4">
    <source>
        <dbReference type="ARBA" id="ARBA00022692"/>
    </source>
</evidence>
<comment type="similarity">
    <text evidence="2 7">Belongs to the UPF0056 (MarC) family.</text>
</comment>
<keyword evidence="5 7" id="KW-1133">Transmembrane helix</keyword>
<dbReference type="EMBL" id="PDJD01000001">
    <property type="protein sequence ID" value="PFG20863.1"/>
    <property type="molecule type" value="Genomic_DNA"/>
</dbReference>
<feature type="transmembrane region" description="Helical" evidence="7">
    <location>
        <begin position="193"/>
        <end position="218"/>
    </location>
</feature>
<dbReference type="AlphaFoldDB" id="A0A2A9D2I0"/>
<dbReference type="GO" id="GO:0005886">
    <property type="term" value="C:plasma membrane"/>
    <property type="evidence" value="ECO:0007669"/>
    <property type="project" value="UniProtKB-SubCell"/>
</dbReference>
<evidence type="ECO:0000313" key="9">
    <source>
        <dbReference type="Proteomes" id="UP000224915"/>
    </source>
</evidence>
<dbReference type="PANTHER" id="PTHR33508:SF1">
    <property type="entry name" value="UPF0056 MEMBRANE PROTEIN YHCE"/>
    <property type="match status" value="1"/>
</dbReference>
<keyword evidence="6 7" id="KW-0472">Membrane</keyword>
<keyword evidence="9" id="KW-1185">Reference proteome</keyword>
<accession>A0A2A9D2I0</accession>
<proteinExistence type="inferred from homology"/>
<protein>
    <recommendedName>
        <fullName evidence="7">UPF0056 membrane protein</fullName>
    </recommendedName>
</protein>
<feature type="transmembrane region" description="Helical" evidence="7">
    <location>
        <begin position="63"/>
        <end position="89"/>
    </location>
</feature>
<keyword evidence="3" id="KW-1003">Cell membrane</keyword>
<dbReference type="InterPro" id="IPR002771">
    <property type="entry name" value="Multi_antbiot-R_MarC"/>
</dbReference>
<evidence type="ECO:0000256" key="2">
    <source>
        <dbReference type="ARBA" id="ARBA00009784"/>
    </source>
</evidence>
<dbReference type="Proteomes" id="UP000224915">
    <property type="component" value="Unassembled WGS sequence"/>
</dbReference>